<evidence type="ECO:0000313" key="1">
    <source>
        <dbReference type="EMBL" id="GIX77193.1"/>
    </source>
</evidence>
<dbReference type="AlphaFoldDB" id="A0AAV4MZM7"/>
<accession>A0AAV4MZM7</accession>
<keyword evidence="2" id="KW-1185">Reference proteome</keyword>
<gene>
    <name evidence="1" type="ORF">CDAR_105471</name>
</gene>
<proteinExistence type="predicted"/>
<dbReference type="EMBL" id="BPLQ01000994">
    <property type="protein sequence ID" value="GIX77193.1"/>
    <property type="molecule type" value="Genomic_DNA"/>
</dbReference>
<sequence length="112" mass="12381">MSIKKSISDFNLKQISRKKERYTSSTSRERETEKNVTKSNNVHTFLGGIPFFCAHISRNSCSAVPGVNNWGWRPQTGTFWGDNIQGIVNSASCVSVFAANDKGPSLLLLRGT</sequence>
<dbReference type="Proteomes" id="UP001054837">
    <property type="component" value="Unassembled WGS sequence"/>
</dbReference>
<evidence type="ECO:0000313" key="2">
    <source>
        <dbReference type="Proteomes" id="UP001054837"/>
    </source>
</evidence>
<name>A0AAV4MZM7_9ARAC</name>
<comment type="caution">
    <text evidence="1">The sequence shown here is derived from an EMBL/GenBank/DDBJ whole genome shotgun (WGS) entry which is preliminary data.</text>
</comment>
<organism evidence="1 2">
    <name type="scientific">Caerostris darwini</name>
    <dbReference type="NCBI Taxonomy" id="1538125"/>
    <lineage>
        <taxon>Eukaryota</taxon>
        <taxon>Metazoa</taxon>
        <taxon>Ecdysozoa</taxon>
        <taxon>Arthropoda</taxon>
        <taxon>Chelicerata</taxon>
        <taxon>Arachnida</taxon>
        <taxon>Araneae</taxon>
        <taxon>Araneomorphae</taxon>
        <taxon>Entelegynae</taxon>
        <taxon>Araneoidea</taxon>
        <taxon>Araneidae</taxon>
        <taxon>Caerostris</taxon>
    </lineage>
</organism>
<reference evidence="1 2" key="1">
    <citation type="submission" date="2021-06" db="EMBL/GenBank/DDBJ databases">
        <title>Caerostris darwini draft genome.</title>
        <authorList>
            <person name="Kono N."/>
            <person name="Arakawa K."/>
        </authorList>
    </citation>
    <scope>NUCLEOTIDE SEQUENCE [LARGE SCALE GENOMIC DNA]</scope>
</reference>
<protein>
    <submittedName>
        <fullName evidence="1">Uncharacterized protein</fullName>
    </submittedName>
</protein>